<dbReference type="InterPro" id="IPR028259">
    <property type="entry name" value="AP2-like_int_N"/>
</dbReference>
<dbReference type="GO" id="GO:0015074">
    <property type="term" value="P:DNA integration"/>
    <property type="evidence" value="ECO:0007669"/>
    <property type="project" value="UniProtKB-KW"/>
</dbReference>
<keyword evidence="3 5" id="KW-0238">DNA-binding</keyword>
<dbReference type="EMBL" id="JACEIP010000025">
    <property type="protein sequence ID" value="MBA4543961.1"/>
    <property type="molecule type" value="Genomic_DNA"/>
</dbReference>
<dbReference type="Pfam" id="PF14657">
    <property type="entry name" value="Arm-DNA-bind_4"/>
    <property type="match status" value="1"/>
</dbReference>
<dbReference type="Gene3D" id="1.10.150.130">
    <property type="match status" value="1"/>
</dbReference>
<dbReference type="GO" id="GO:0006310">
    <property type="term" value="P:DNA recombination"/>
    <property type="evidence" value="ECO:0007669"/>
    <property type="project" value="UniProtKB-KW"/>
</dbReference>
<dbReference type="PROSITE" id="PS51900">
    <property type="entry name" value="CB"/>
    <property type="match status" value="1"/>
</dbReference>
<dbReference type="AlphaFoldDB" id="A0A7W2AIP5"/>
<dbReference type="GO" id="GO:0003677">
    <property type="term" value="F:DNA binding"/>
    <property type="evidence" value="ECO:0007669"/>
    <property type="project" value="UniProtKB-UniRule"/>
</dbReference>
<accession>A0A7W2AIP5</accession>
<dbReference type="InterPro" id="IPR004107">
    <property type="entry name" value="Integrase_SAM-like_N"/>
</dbReference>
<dbReference type="SUPFAM" id="SSF56349">
    <property type="entry name" value="DNA breaking-rejoining enzymes"/>
    <property type="match status" value="1"/>
</dbReference>
<reference evidence="8 9" key="1">
    <citation type="submission" date="2020-07" db="EMBL/GenBank/DDBJ databases">
        <authorList>
            <person name="Feng H."/>
        </authorList>
    </citation>
    <scope>NUCLEOTIDE SEQUENCE [LARGE SCALE GENOMIC DNA]</scope>
    <source>
        <strain evidence="9">s-11</strain>
    </source>
</reference>
<dbReference type="Pfam" id="PF14659">
    <property type="entry name" value="Phage_int_SAM_3"/>
    <property type="match status" value="1"/>
</dbReference>
<dbReference type="Proteomes" id="UP000530514">
    <property type="component" value="Unassembled WGS sequence"/>
</dbReference>
<proteinExistence type="inferred from homology"/>
<keyword evidence="2" id="KW-0229">DNA integration</keyword>
<sequence>MKGHVRKRGSKWCFVLDIGQDPQTGKRKQKWFSGFKTKKEAEKALIQKIHELEQGTFVEPAKTTLKEYMERWLEDYAKTALRPSTLQTYKTYINAHIIPTLGAITLQQLQPMHLQRFYNEKLTNGRVDGEGGLSPHTVRYLHVILKEALGHAVKWQLLSRNVADLADPPALGKKDIITLEPEEVTLFLDHARKDRLYIAFLLAITTGLRRGEILGLRWKDINFEAKTASIRKNLVVVNGKPVLQEPKTKGSIRSVSLPSTTIEELKKHKRIQNQEKLLAGAGYQDNDLIVATSVGTPVSPRNLLRSFYRIIKKANLPDIRFHDLRHTHATLMLKQGEHPKIVSERLGHSNTRITMDIYSHVLPNMQQEAVDRFEKMFLENSKISKVNRH</sequence>
<keyword evidence="9" id="KW-1185">Reference proteome</keyword>
<comment type="caution">
    <text evidence="8">The sequence shown here is derived from an EMBL/GenBank/DDBJ whole genome shotgun (WGS) entry which is preliminary data.</text>
</comment>
<keyword evidence="4" id="KW-0233">DNA recombination</keyword>
<evidence type="ECO:0000256" key="4">
    <source>
        <dbReference type="ARBA" id="ARBA00023172"/>
    </source>
</evidence>
<evidence type="ECO:0000256" key="1">
    <source>
        <dbReference type="ARBA" id="ARBA00008857"/>
    </source>
</evidence>
<gene>
    <name evidence="8" type="ORF">H1164_13815</name>
</gene>
<dbReference type="InterPro" id="IPR013762">
    <property type="entry name" value="Integrase-like_cat_sf"/>
</dbReference>
<dbReference type="RefSeq" id="WP_033100782.1">
    <property type="nucleotide sequence ID" value="NZ_JACEIP010000025.1"/>
</dbReference>
<evidence type="ECO:0000256" key="2">
    <source>
        <dbReference type="ARBA" id="ARBA00022908"/>
    </source>
</evidence>
<evidence type="ECO:0000313" key="9">
    <source>
        <dbReference type="Proteomes" id="UP000530514"/>
    </source>
</evidence>
<dbReference type="PROSITE" id="PS51898">
    <property type="entry name" value="TYR_RECOMBINASE"/>
    <property type="match status" value="1"/>
</dbReference>
<dbReference type="CDD" id="cd01189">
    <property type="entry name" value="INT_ICEBs1_C_like"/>
    <property type="match status" value="1"/>
</dbReference>
<dbReference type="InterPro" id="IPR002104">
    <property type="entry name" value="Integrase_catalytic"/>
</dbReference>
<dbReference type="OrthoDB" id="9803188at2"/>
<evidence type="ECO:0000259" key="6">
    <source>
        <dbReference type="PROSITE" id="PS51898"/>
    </source>
</evidence>
<dbReference type="Gene3D" id="1.10.443.10">
    <property type="entry name" value="Intergrase catalytic core"/>
    <property type="match status" value="1"/>
</dbReference>
<evidence type="ECO:0000256" key="5">
    <source>
        <dbReference type="PROSITE-ProRule" id="PRU01248"/>
    </source>
</evidence>
<comment type="similarity">
    <text evidence="1">Belongs to the 'phage' integrase family.</text>
</comment>
<dbReference type="PANTHER" id="PTHR30349">
    <property type="entry name" value="PHAGE INTEGRASE-RELATED"/>
    <property type="match status" value="1"/>
</dbReference>
<evidence type="ECO:0000259" key="7">
    <source>
        <dbReference type="PROSITE" id="PS51900"/>
    </source>
</evidence>
<evidence type="ECO:0000313" key="8">
    <source>
        <dbReference type="EMBL" id="MBA4543961.1"/>
    </source>
</evidence>
<dbReference type="PANTHER" id="PTHR30349:SF41">
    <property type="entry name" value="INTEGRASE_RECOMBINASE PROTEIN MJ0367-RELATED"/>
    <property type="match status" value="1"/>
</dbReference>
<dbReference type="InterPro" id="IPR044068">
    <property type="entry name" value="CB"/>
</dbReference>
<organism evidence="8 9">
    <name type="scientific">Thermoactinomyces daqus</name>
    <dbReference type="NCBI Taxonomy" id="1329516"/>
    <lineage>
        <taxon>Bacteria</taxon>
        <taxon>Bacillati</taxon>
        <taxon>Bacillota</taxon>
        <taxon>Bacilli</taxon>
        <taxon>Bacillales</taxon>
        <taxon>Thermoactinomycetaceae</taxon>
        <taxon>Thermoactinomyces</taxon>
    </lineage>
</organism>
<feature type="domain" description="Tyr recombinase" evidence="6">
    <location>
        <begin position="174"/>
        <end position="371"/>
    </location>
</feature>
<dbReference type="InterPro" id="IPR050090">
    <property type="entry name" value="Tyrosine_recombinase_XerCD"/>
</dbReference>
<evidence type="ECO:0000256" key="3">
    <source>
        <dbReference type="ARBA" id="ARBA00023125"/>
    </source>
</evidence>
<protein>
    <submittedName>
        <fullName evidence="8">Site-specific integrase</fullName>
    </submittedName>
</protein>
<feature type="domain" description="Core-binding (CB)" evidence="7">
    <location>
        <begin position="63"/>
        <end position="153"/>
    </location>
</feature>
<dbReference type="InterPro" id="IPR011010">
    <property type="entry name" value="DNA_brk_join_enz"/>
</dbReference>
<name>A0A7W2AIP5_9BACL</name>
<dbReference type="Pfam" id="PF00589">
    <property type="entry name" value="Phage_integrase"/>
    <property type="match status" value="1"/>
</dbReference>
<dbReference type="InterPro" id="IPR010998">
    <property type="entry name" value="Integrase_recombinase_N"/>
</dbReference>